<evidence type="ECO:0000259" key="1">
    <source>
        <dbReference type="Pfam" id="PF09094"/>
    </source>
</evidence>
<comment type="caution">
    <text evidence="3">The sequence shown here is derived from an EMBL/GenBank/DDBJ whole genome shotgun (WGS) entry which is preliminary data.</text>
</comment>
<accession>X1HLK5</accession>
<dbReference type="InterPro" id="IPR011013">
    <property type="entry name" value="Gal_mutarotase_sf_dom"/>
</dbReference>
<dbReference type="EMBL" id="BARU01007564">
    <property type="protein sequence ID" value="GAH46188.1"/>
    <property type="molecule type" value="Genomic_DNA"/>
</dbReference>
<dbReference type="SUPFAM" id="SSF88688">
    <property type="entry name" value="Families 57/38 glycoside transferase middle domain"/>
    <property type="match status" value="1"/>
</dbReference>
<dbReference type="GO" id="GO:0003824">
    <property type="term" value="F:catalytic activity"/>
    <property type="evidence" value="ECO:0007669"/>
    <property type="project" value="InterPro"/>
</dbReference>
<organism evidence="3">
    <name type="scientific">marine sediment metagenome</name>
    <dbReference type="NCBI Taxonomy" id="412755"/>
    <lineage>
        <taxon>unclassified sequences</taxon>
        <taxon>metagenomes</taxon>
        <taxon>ecological metagenomes</taxon>
    </lineage>
</organism>
<dbReference type="SUPFAM" id="SSF74650">
    <property type="entry name" value="Galactose mutarotase-like"/>
    <property type="match status" value="1"/>
</dbReference>
<dbReference type="AlphaFoldDB" id="X1HLK5"/>
<gene>
    <name evidence="3" type="ORF">S03H2_14893</name>
</gene>
<proteinExistence type="predicted"/>
<evidence type="ECO:0000313" key="3">
    <source>
        <dbReference type="EMBL" id="GAH46188.1"/>
    </source>
</evidence>
<protein>
    <submittedName>
        <fullName evidence="3">Uncharacterized protein</fullName>
    </submittedName>
</protein>
<feature type="domain" description="Alpha-amylase/4-alpha-glucanotransferase C-terminal" evidence="2">
    <location>
        <begin position="108"/>
        <end position="162"/>
    </location>
</feature>
<dbReference type="InterPro" id="IPR014718">
    <property type="entry name" value="GH-type_carb-bd"/>
</dbReference>
<dbReference type="Gene3D" id="3.20.110.20">
    <property type="match status" value="1"/>
</dbReference>
<dbReference type="InterPro" id="IPR028995">
    <property type="entry name" value="Glyco_hydro_57/38_cen_sf"/>
</dbReference>
<name>X1HLK5_9ZZZZ</name>
<feature type="domain" description="Alpha-amylase/4-alpha-glucanotransferase central" evidence="1">
    <location>
        <begin position="1"/>
        <end position="86"/>
    </location>
</feature>
<dbReference type="Pfam" id="PF09095">
    <property type="entry name" value="AmyA-gluTrfs_C"/>
    <property type="match status" value="1"/>
</dbReference>
<feature type="non-terminal residue" evidence="3">
    <location>
        <position position="166"/>
    </location>
</feature>
<dbReference type="Gene3D" id="2.70.98.10">
    <property type="match status" value="1"/>
</dbReference>
<dbReference type="InterPro" id="IPR015178">
    <property type="entry name" value="A-amylase/a-glucTrfase_central"/>
</dbReference>
<evidence type="ECO:0000259" key="2">
    <source>
        <dbReference type="Pfam" id="PF09095"/>
    </source>
</evidence>
<dbReference type="GO" id="GO:0030246">
    <property type="term" value="F:carbohydrate binding"/>
    <property type="evidence" value="ECO:0007669"/>
    <property type="project" value="InterPro"/>
</dbReference>
<dbReference type="GO" id="GO:0005975">
    <property type="term" value="P:carbohydrate metabolic process"/>
    <property type="evidence" value="ECO:0007669"/>
    <property type="project" value="InterPro"/>
</dbReference>
<dbReference type="InterPro" id="IPR015179">
    <property type="entry name" value="A-amylase/a-glucTrfase_C"/>
</dbReference>
<dbReference type="Pfam" id="PF09094">
    <property type="entry name" value="AmyA-A_glucT_m"/>
    <property type="match status" value="1"/>
</dbReference>
<reference evidence="3" key="1">
    <citation type="journal article" date="2014" name="Front. Microbiol.">
        <title>High frequency of phylogenetically diverse reductive dehalogenase-homologous genes in deep subseafloor sedimentary metagenomes.</title>
        <authorList>
            <person name="Kawai M."/>
            <person name="Futagami T."/>
            <person name="Toyoda A."/>
            <person name="Takaki Y."/>
            <person name="Nishi S."/>
            <person name="Hori S."/>
            <person name="Arai W."/>
            <person name="Tsubouchi T."/>
            <person name="Morono Y."/>
            <person name="Uchiyama I."/>
            <person name="Ito T."/>
            <person name="Fujiyama A."/>
            <person name="Inagaki F."/>
            <person name="Takami H."/>
        </authorList>
    </citation>
    <scope>NUCLEOTIDE SEQUENCE</scope>
    <source>
        <strain evidence="3">Expedition CK06-06</strain>
    </source>
</reference>
<sequence length="166" mass="19630">MKYPESNNMHKKMLYVRNKLIYTEESLLKVEKNSVVSLILKKINEAWNEIYKAQCNDCYWHGLFGGVYLQFLRFSVYTHLINAEKIIDTINALINPNLTSYIYITPVDFIKDSKTEYIIESDIYNLYINPYDGGTIFELDYKPKSYNLLNTLTRWPEAYHDSKKLA</sequence>